<proteinExistence type="predicted"/>
<dbReference type="EMBL" id="BONN01000007">
    <property type="protein sequence ID" value="GIG33518.1"/>
    <property type="molecule type" value="Genomic_DNA"/>
</dbReference>
<organism evidence="3 4">
    <name type="scientific">Cellulomonas oligotrophica</name>
    <dbReference type="NCBI Taxonomy" id="931536"/>
    <lineage>
        <taxon>Bacteria</taxon>
        <taxon>Bacillati</taxon>
        <taxon>Actinomycetota</taxon>
        <taxon>Actinomycetes</taxon>
        <taxon>Micrococcales</taxon>
        <taxon>Cellulomonadaceae</taxon>
        <taxon>Cellulomonas</taxon>
    </lineage>
</organism>
<gene>
    <name evidence="3" type="ORF">BKA21_003190</name>
    <name evidence="2" type="ORF">Col01nite_26770</name>
</gene>
<dbReference type="Proteomes" id="UP000618382">
    <property type="component" value="Unassembled WGS sequence"/>
</dbReference>
<evidence type="ECO:0000313" key="4">
    <source>
        <dbReference type="Proteomes" id="UP000577956"/>
    </source>
</evidence>
<comment type="caution">
    <text evidence="3">The sequence shown here is derived from an EMBL/GenBank/DDBJ whole genome shotgun (WGS) entry which is preliminary data.</text>
</comment>
<feature type="compositionally biased region" description="Basic and acidic residues" evidence="1">
    <location>
        <begin position="17"/>
        <end position="32"/>
    </location>
</feature>
<evidence type="ECO:0000313" key="3">
    <source>
        <dbReference type="EMBL" id="NYD87641.1"/>
    </source>
</evidence>
<name>A0A7Y9FHW3_9CELL</name>
<reference evidence="2 5" key="2">
    <citation type="submission" date="2021-01" db="EMBL/GenBank/DDBJ databases">
        <title>Whole genome shotgun sequence of Cellulomonas oligotrophica NBRC 109435.</title>
        <authorList>
            <person name="Komaki H."/>
            <person name="Tamura T."/>
        </authorList>
    </citation>
    <scope>NUCLEOTIDE SEQUENCE [LARGE SCALE GENOMIC DNA]</scope>
    <source>
        <strain evidence="2 5">NBRC 109435</strain>
    </source>
</reference>
<sequence length="104" mass="11812">MPRSRRSTKRPWSAEHVPLEVDRATGGRRSESGPDGEWVVQPVRGSDREYRCPGCDQVVAPGTGHVVAWRTDSWRGDGLDERRHWHSSCWQARGRRAPTRRAGP</sequence>
<dbReference type="EMBL" id="JACCBK010000001">
    <property type="protein sequence ID" value="NYD87641.1"/>
    <property type="molecule type" value="Genomic_DNA"/>
</dbReference>
<accession>A0A7Y9FHW3</accession>
<evidence type="ECO:0000256" key="1">
    <source>
        <dbReference type="SAM" id="MobiDB-lite"/>
    </source>
</evidence>
<reference evidence="3 4" key="1">
    <citation type="submission" date="2020-07" db="EMBL/GenBank/DDBJ databases">
        <title>Sequencing the genomes of 1000 actinobacteria strains.</title>
        <authorList>
            <person name="Klenk H.-P."/>
        </authorList>
    </citation>
    <scope>NUCLEOTIDE SEQUENCE [LARGE SCALE GENOMIC DNA]</scope>
    <source>
        <strain evidence="3 4">DSM 24482</strain>
    </source>
</reference>
<evidence type="ECO:0000313" key="2">
    <source>
        <dbReference type="EMBL" id="GIG33518.1"/>
    </source>
</evidence>
<evidence type="ECO:0000313" key="5">
    <source>
        <dbReference type="Proteomes" id="UP000618382"/>
    </source>
</evidence>
<feature type="region of interest" description="Disordered" evidence="1">
    <location>
        <begin position="1"/>
        <end position="40"/>
    </location>
</feature>
<dbReference type="RefSeq" id="WP_140459944.1">
    <property type="nucleotide sequence ID" value="NZ_BAABFI010000012.1"/>
</dbReference>
<keyword evidence="5" id="KW-1185">Reference proteome</keyword>
<dbReference type="Proteomes" id="UP000577956">
    <property type="component" value="Unassembled WGS sequence"/>
</dbReference>
<evidence type="ECO:0008006" key="6">
    <source>
        <dbReference type="Google" id="ProtNLM"/>
    </source>
</evidence>
<dbReference type="AlphaFoldDB" id="A0A7Y9FHW3"/>
<protein>
    <recommendedName>
        <fullName evidence="6">ATP/GTP-binding protein</fullName>
    </recommendedName>
</protein>